<evidence type="ECO:0000256" key="4">
    <source>
        <dbReference type="ARBA" id="ARBA00023002"/>
    </source>
</evidence>
<feature type="region of interest" description="Disordered" evidence="7">
    <location>
        <begin position="1"/>
        <end position="48"/>
    </location>
</feature>
<reference evidence="9 10" key="1">
    <citation type="submission" date="2020-07" db="EMBL/GenBank/DDBJ databases">
        <title>Genomic Encyclopedia of Type Strains, Phase IV (KMG-IV): sequencing the most valuable type-strain genomes for metagenomic binning, comparative biology and taxonomic classification.</title>
        <authorList>
            <person name="Goeker M."/>
        </authorList>
    </citation>
    <scope>NUCLEOTIDE SEQUENCE [LARGE SCALE GENOMIC DNA]</scope>
    <source>
        <strain evidence="9 10">DSM 29043</strain>
    </source>
</reference>
<dbReference type="RefSeq" id="WP_218845327.1">
    <property type="nucleotide sequence ID" value="NZ_BMGF01000018.1"/>
</dbReference>
<evidence type="ECO:0000256" key="2">
    <source>
        <dbReference type="ARBA" id="ARBA00022714"/>
    </source>
</evidence>
<dbReference type="Proteomes" id="UP000522081">
    <property type="component" value="Unassembled WGS sequence"/>
</dbReference>
<dbReference type="GO" id="GO:0005506">
    <property type="term" value="F:iron ion binding"/>
    <property type="evidence" value="ECO:0007669"/>
    <property type="project" value="InterPro"/>
</dbReference>
<sequence>MNTHPLPSTSPEHGEMHHPSDLPAPSDPHRAPYAVRTPGEGSRGDPLAQLVRPGSIHSALYTDETIFKLELERIFHGGWLYIGHESEIAEPGEYRRRQMGRQPVILVRGQDGQVRVLLNRCRHRGAMVCEQDAGKDKVFRCWYHGWTYANTGELISVSGPEGYGASFALSEHSLTPAARVEQYRGFVFASLNGSVPPVIDFLGGAAKIIDLLIDAAPGGVLSVRAGSNRTTYKGNWKQVGMDGYHPMYVHASVLSTWERHAESGEGLGATHSDNPFGFDSISETRDFGHGHTMLDFRKHRLKHTGKFRAILEKTNGGKEYIEALYAEHEADWADMLIAMAGDPHLGVFPNLQLINNQIRIINPISVDETEVIMFPVLFENASREINALRLRQHESFYGPAGSGSTDDAEIFERVQLGLNASVEPWIDISRGMEREWIDSDGSIVGHITDEVPQRGQMRQWLAMMSPPDAVSEGAH</sequence>
<dbReference type="AlphaFoldDB" id="A0A7Y9Y1T6"/>
<dbReference type="PANTHER" id="PTHR43756">
    <property type="entry name" value="CHOLINE MONOOXYGENASE, CHLOROPLASTIC"/>
    <property type="match status" value="1"/>
</dbReference>
<dbReference type="Gene3D" id="2.102.10.10">
    <property type="entry name" value="Rieske [2Fe-2S] iron-sulphur domain"/>
    <property type="match status" value="1"/>
</dbReference>
<dbReference type="GO" id="GO:0051537">
    <property type="term" value="F:2 iron, 2 sulfur cluster binding"/>
    <property type="evidence" value="ECO:0007669"/>
    <property type="project" value="UniProtKB-KW"/>
</dbReference>
<dbReference type="Pfam" id="PF00848">
    <property type="entry name" value="Ring_hydroxyl_A"/>
    <property type="match status" value="1"/>
</dbReference>
<keyword evidence="10" id="KW-1185">Reference proteome</keyword>
<comment type="caution">
    <text evidence="9">The sequence shown here is derived from an EMBL/GenBank/DDBJ whole genome shotgun (WGS) entry which is preliminary data.</text>
</comment>
<keyword evidence="6" id="KW-0411">Iron-sulfur</keyword>
<protein>
    <submittedName>
        <fullName evidence="9">Phenylpropionate dioxygenase-like ring-hydroxylating dioxygenase large terminal subunit</fullName>
    </submittedName>
</protein>
<keyword evidence="3" id="KW-0479">Metal-binding</keyword>
<accession>A0A7Y9Y1T6</accession>
<comment type="similarity">
    <text evidence="1">Belongs to the bacterial ring-hydroxylating dioxygenase alpha subunit family.</text>
</comment>
<dbReference type="PROSITE" id="PS51296">
    <property type="entry name" value="RIESKE"/>
    <property type="match status" value="1"/>
</dbReference>
<name>A0A7Y9Y1T6_9SPHN</name>
<evidence type="ECO:0000256" key="7">
    <source>
        <dbReference type="SAM" id="MobiDB-lite"/>
    </source>
</evidence>
<proteinExistence type="inferred from homology"/>
<dbReference type="PANTHER" id="PTHR43756:SF1">
    <property type="entry name" value="3-PHENYLPROPIONATE_CINNAMIC ACID DIOXYGENASE SUBUNIT ALPHA"/>
    <property type="match status" value="1"/>
</dbReference>
<dbReference type="InterPro" id="IPR015879">
    <property type="entry name" value="Ring_hydroxy_dOase_asu_C_dom"/>
</dbReference>
<evidence type="ECO:0000313" key="10">
    <source>
        <dbReference type="Proteomes" id="UP000522081"/>
    </source>
</evidence>
<dbReference type="CDD" id="cd03469">
    <property type="entry name" value="Rieske_RO_Alpha_N"/>
    <property type="match status" value="1"/>
</dbReference>
<evidence type="ECO:0000256" key="1">
    <source>
        <dbReference type="ARBA" id="ARBA00008751"/>
    </source>
</evidence>
<keyword evidence="2" id="KW-0001">2Fe-2S</keyword>
<dbReference type="Pfam" id="PF00355">
    <property type="entry name" value="Rieske"/>
    <property type="match status" value="1"/>
</dbReference>
<evidence type="ECO:0000256" key="6">
    <source>
        <dbReference type="ARBA" id="ARBA00023014"/>
    </source>
</evidence>
<dbReference type="SUPFAM" id="SSF50022">
    <property type="entry name" value="ISP domain"/>
    <property type="match status" value="1"/>
</dbReference>
<dbReference type="Gene3D" id="3.90.380.10">
    <property type="entry name" value="Naphthalene 1,2-dioxygenase Alpha Subunit, Chain A, domain 1"/>
    <property type="match status" value="1"/>
</dbReference>
<dbReference type="EMBL" id="JACBZF010000015">
    <property type="protein sequence ID" value="NYH97168.1"/>
    <property type="molecule type" value="Genomic_DNA"/>
</dbReference>
<dbReference type="InterPro" id="IPR017941">
    <property type="entry name" value="Rieske_2Fe-2S"/>
</dbReference>
<dbReference type="SUPFAM" id="SSF55961">
    <property type="entry name" value="Bet v1-like"/>
    <property type="match status" value="1"/>
</dbReference>
<evidence type="ECO:0000259" key="8">
    <source>
        <dbReference type="PROSITE" id="PS51296"/>
    </source>
</evidence>
<dbReference type="GO" id="GO:0051213">
    <property type="term" value="F:dioxygenase activity"/>
    <property type="evidence" value="ECO:0007669"/>
    <property type="project" value="UniProtKB-KW"/>
</dbReference>
<dbReference type="PRINTS" id="PR00090">
    <property type="entry name" value="RNGDIOXGNASE"/>
</dbReference>
<gene>
    <name evidence="9" type="ORF">FHS75_003529</name>
</gene>
<evidence type="ECO:0000256" key="3">
    <source>
        <dbReference type="ARBA" id="ARBA00022723"/>
    </source>
</evidence>
<dbReference type="InterPro" id="IPR001663">
    <property type="entry name" value="Rng_hydr_dOase-A"/>
</dbReference>
<organism evidence="9 10">
    <name type="scientific">Novosphingobium marinum</name>
    <dbReference type="NCBI Taxonomy" id="1514948"/>
    <lineage>
        <taxon>Bacteria</taxon>
        <taxon>Pseudomonadati</taxon>
        <taxon>Pseudomonadota</taxon>
        <taxon>Alphaproteobacteria</taxon>
        <taxon>Sphingomonadales</taxon>
        <taxon>Sphingomonadaceae</taxon>
        <taxon>Novosphingobium</taxon>
    </lineage>
</organism>
<feature type="compositionally biased region" description="Polar residues" evidence="7">
    <location>
        <begin position="1"/>
        <end position="11"/>
    </location>
</feature>
<evidence type="ECO:0000313" key="9">
    <source>
        <dbReference type="EMBL" id="NYH97168.1"/>
    </source>
</evidence>
<feature type="domain" description="Rieske" evidence="8">
    <location>
        <begin position="80"/>
        <end position="189"/>
    </location>
</feature>
<dbReference type="InterPro" id="IPR036922">
    <property type="entry name" value="Rieske_2Fe-2S_sf"/>
</dbReference>
<keyword evidence="5" id="KW-0408">Iron</keyword>
<keyword evidence="4" id="KW-0560">Oxidoreductase</keyword>
<keyword evidence="9" id="KW-0223">Dioxygenase</keyword>
<evidence type="ECO:0000256" key="5">
    <source>
        <dbReference type="ARBA" id="ARBA00023004"/>
    </source>
</evidence>